<dbReference type="GeneID" id="7831158"/>
<dbReference type="HOGENOM" id="CLU_556109_0_0_1"/>
<dbReference type="AlphaFoldDB" id="Q22C88"/>
<feature type="signal peptide" evidence="1">
    <location>
        <begin position="1"/>
        <end position="20"/>
    </location>
</feature>
<keyword evidence="1" id="KW-0732">Signal</keyword>
<gene>
    <name evidence="2" type="ORF">TTHERM_01068220</name>
</gene>
<feature type="chain" id="PRO_5004200638" description="Transmembrane protein" evidence="1">
    <location>
        <begin position="21"/>
        <end position="491"/>
    </location>
</feature>
<protein>
    <recommendedName>
        <fullName evidence="4">Transmembrane protein</fullName>
    </recommendedName>
</protein>
<proteinExistence type="predicted"/>
<evidence type="ECO:0000313" key="2">
    <source>
        <dbReference type="EMBL" id="EAR82919.1"/>
    </source>
</evidence>
<evidence type="ECO:0000313" key="3">
    <source>
        <dbReference type="Proteomes" id="UP000009168"/>
    </source>
</evidence>
<dbReference type="RefSeq" id="XP_001030582.1">
    <property type="nucleotide sequence ID" value="XM_001030582.1"/>
</dbReference>
<evidence type="ECO:0000256" key="1">
    <source>
        <dbReference type="SAM" id="SignalP"/>
    </source>
</evidence>
<dbReference type="KEGG" id="tet:TTHERM_01068220"/>
<accession>Q22C88</accession>
<organism evidence="2 3">
    <name type="scientific">Tetrahymena thermophila (strain SB210)</name>
    <dbReference type="NCBI Taxonomy" id="312017"/>
    <lineage>
        <taxon>Eukaryota</taxon>
        <taxon>Sar</taxon>
        <taxon>Alveolata</taxon>
        <taxon>Ciliophora</taxon>
        <taxon>Intramacronucleata</taxon>
        <taxon>Oligohymenophorea</taxon>
        <taxon>Hymenostomatida</taxon>
        <taxon>Tetrahymenina</taxon>
        <taxon>Tetrahymenidae</taxon>
        <taxon>Tetrahymena</taxon>
    </lineage>
</organism>
<dbReference type="EMBL" id="GG662550">
    <property type="protein sequence ID" value="EAR82919.1"/>
    <property type="molecule type" value="Genomic_DNA"/>
</dbReference>
<sequence>MKLNIVALLALVLSLNIANADMTYPSFLSSSQSSMLMTCNSAITNPCPTASNSAACMTDMMNYMTCYNMCSSKMNFADYMSCTMACTYNNNSSLMTYVTSMNTCISQLGMKNMFYPSFLSSSQSSMFMTCNSANANPCPTASNSAACMTDMMNYMSCYNMCSSKMNFADYMMCTMACTYNNDSSLTSYVNAANTCSNNLAMNSMFWPSFFTSQQGSMLMMCQQKIANPCTSSSNSAMCMTDMMSYNACYNKCSSKININDYMTCTMACTSSNSSLQMYIQSSNMCINMFTMPQYPMFLNSSMSSMLSQCNQKISNPCQSASNQAMCMSDMMSYLACYNMCSSKTALNDYMTCTMQCTSTDSSLSMYITSMNMCTMNTFMSAMQTMMNPPSFLGSQDSMMLKNCMQNISNPCASSMNMSQCSADIMSYMQCSMACGSKTSISDYKTCSMACTSTDQMLNDYINSTNACLNKISNSVVLKVSALILIAFSLII</sequence>
<evidence type="ECO:0008006" key="4">
    <source>
        <dbReference type="Google" id="ProtNLM"/>
    </source>
</evidence>
<keyword evidence="3" id="KW-1185">Reference proteome</keyword>
<reference evidence="3" key="1">
    <citation type="journal article" date="2006" name="PLoS Biol.">
        <title>Macronuclear genome sequence of the ciliate Tetrahymena thermophila, a model eukaryote.</title>
        <authorList>
            <person name="Eisen J.A."/>
            <person name="Coyne R.S."/>
            <person name="Wu M."/>
            <person name="Wu D."/>
            <person name="Thiagarajan M."/>
            <person name="Wortman J.R."/>
            <person name="Badger J.H."/>
            <person name="Ren Q."/>
            <person name="Amedeo P."/>
            <person name="Jones K.M."/>
            <person name="Tallon L.J."/>
            <person name="Delcher A.L."/>
            <person name="Salzberg S.L."/>
            <person name="Silva J.C."/>
            <person name="Haas B.J."/>
            <person name="Majoros W.H."/>
            <person name="Farzad M."/>
            <person name="Carlton J.M."/>
            <person name="Smith R.K. Jr."/>
            <person name="Garg J."/>
            <person name="Pearlman R.E."/>
            <person name="Karrer K.M."/>
            <person name="Sun L."/>
            <person name="Manning G."/>
            <person name="Elde N.C."/>
            <person name="Turkewitz A.P."/>
            <person name="Asai D.J."/>
            <person name="Wilkes D.E."/>
            <person name="Wang Y."/>
            <person name="Cai H."/>
            <person name="Collins K."/>
            <person name="Stewart B.A."/>
            <person name="Lee S.R."/>
            <person name="Wilamowska K."/>
            <person name="Weinberg Z."/>
            <person name="Ruzzo W.L."/>
            <person name="Wloga D."/>
            <person name="Gaertig J."/>
            <person name="Frankel J."/>
            <person name="Tsao C.-C."/>
            <person name="Gorovsky M.A."/>
            <person name="Keeling P.J."/>
            <person name="Waller R.F."/>
            <person name="Patron N.J."/>
            <person name="Cherry J.M."/>
            <person name="Stover N.A."/>
            <person name="Krieger C.J."/>
            <person name="del Toro C."/>
            <person name="Ryder H.F."/>
            <person name="Williamson S.C."/>
            <person name="Barbeau R.A."/>
            <person name="Hamilton E.P."/>
            <person name="Orias E."/>
        </authorList>
    </citation>
    <scope>NUCLEOTIDE SEQUENCE [LARGE SCALE GENOMIC DNA]</scope>
    <source>
        <strain evidence="3">SB210</strain>
    </source>
</reference>
<dbReference type="InParanoid" id="Q22C88"/>
<dbReference type="Proteomes" id="UP000009168">
    <property type="component" value="Unassembled WGS sequence"/>
</dbReference>
<name>Q22C88_TETTS</name>